<evidence type="ECO:0000313" key="4">
    <source>
        <dbReference type="EMBL" id="KAJ8598098.1"/>
    </source>
</evidence>
<evidence type="ECO:0000256" key="1">
    <source>
        <dbReference type="SAM" id="MobiDB-lite"/>
    </source>
</evidence>
<dbReference type="GO" id="GO:0016747">
    <property type="term" value="F:acyltransferase activity, transferring groups other than amino-acyl groups"/>
    <property type="evidence" value="ECO:0007669"/>
    <property type="project" value="InterPro"/>
</dbReference>
<keyword evidence="5" id="KW-1185">Reference proteome</keyword>
<dbReference type="GO" id="GO:0004175">
    <property type="term" value="F:endopeptidase activity"/>
    <property type="evidence" value="ECO:0007669"/>
    <property type="project" value="UniProtKB-ARBA"/>
</dbReference>
<reference evidence="4" key="1">
    <citation type="submission" date="2023-01" db="EMBL/GenBank/DDBJ databases">
        <title>Metagenome sequencing of chrysophaentin producing Chrysophaeum taylorii.</title>
        <authorList>
            <person name="Davison J."/>
            <person name="Bewley C."/>
        </authorList>
    </citation>
    <scope>NUCLEOTIDE SEQUENCE</scope>
    <source>
        <strain evidence="4">NIES-1699</strain>
    </source>
</reference>
<dbReference type="Pfam" id="PF02517">
    <property type="entry name" value="Rce1-like"/>
    <property type="match status" value="1"/>
</dbReference>
<dbReference type="Proteomes" id="UP001230188">
    <property type="component" value="Unassembled WGS sequence"/>
</dbReference>
<evidence type="ECO:0000313" key="5">
    <source>
        <dbReference type="Proteomes" id="UP001230188"/>
    </source>
</evidence>
<dbReference type="GO" id="GO:0080120">
    <property type="term" value="P:CAAX-box protein maturation"/>
    <property type="evidence" value="ECO:0007669"/>
    <property type="project" value="UniProtKB-ARBA"/>
</dbReference>
<dbReference type="PROSITE" id="PS51186">
    <property type="entry name" value="GNAT"/>
    <property type="match status" value="1"/>
</dbReference>
<proteinExistence type="predicted"/>
<feature type="compositionally biased region" description="Low complexity" evidence="1">
    <location>
        <begin position="491"/>
        <end position="508"/>
    </location>
</feature>
<feature type="transmembrane region" description="Helical" evidence="2">
    <location>
        <begin position="246"/>
        <end position="265"/>
    </location>
</feature>
<keyword evidence="2" id="KW-0812">Transmembrane</keyword>
<dbReference type="AlphaFoldDB" id="A0AAD7U4V0"/>
<comment type="caution">
    <text evidence="4">The sequence shown here is derived from an EMBL/GenBank/DDBJ whole genome shotgun (WGS) entry which is preliminary data.</text>
</comment>
<dbReference type="CDD" id="cd04301">
    <property type="entry name" value="NAT_SF"/>
    <property type="match status" value="1"/>
</dbReference>
<accession>A0AAD7U4V0</accession>
<feature type="transmembrane region" description="Helical" evidence="2">
    <location>
        <begin position="431"/>
        <end position="458"/>
    </location>
</feature>
<feature type="domain" description="N-acetyltransferase" evidence="3">
    <location>
        <begin position="65"/>
        <end position="209"/>
    </location>
</feature>
<sequence length="508" mass="55414">MWVVVWGLVASGFEPRPAGELLRRRRRTRLQSKVEEATLVSVAREASDFEAAGKLCALCFPSSKASQHTKILRNPAALANVFFDAAGPSSLAVVREAKERRTVACAQLVPCLVREEACDDVDFSRRRAFWVQYVCVDASKRRRGLGSALMSWCEREASRAARLSEATNVDLWLAVKDDNGPALTLYDRLGFDAVEGTRRGHVVMRKTVPPDLAEAAEPRGPASRFDLLSSAGGPWGVVARSLSDSLLFAGLGLFGLFAVVCPAVYDFNPAAMARDLLVSGGPKAVVADVGVGLAAAIASQLFKNRQYNKGVVSEFREDMSYAAQKQQLWDLTSGATKQSGQLLAPLFFYLLPGVLSEELYYRGLVLNGLHRIIVGRADHIQPLVSVVAAAFALLFSSTIFALAHVDWVQDDEPDADAKRLDWIKETFPDGLVFGLLLLLTNSRLVAPVVAHLATNFYWTLVEIDRFYEADRASLAAVFDDLKRRQRNPLPSSSSSSSSSSAAAPEDSF</sequence>
<keyword evidence="2" id="KW-0472">Membrane</keyword>
<dbReference type="Gene3D" id="3.40.630.30">
    <property type="match status" value="1"/>
</dbReference>
<dbReference type="Pfam" id="PF13508">
    <property type="entry name" value="Acetyltransf_7"/>
    <property type="match status" value="1"/>
</dbReference>
<protein>
    <recommendedName>
        <fullName evidence="3">N-acetyltransferase domain-containing protein</fullName>
    </recommendedName>
</protein>
<dbReference type="InterPro" id="IPR003675">
    <property type="entry name" value="Rce1/LyrA-like_dom"/>
</dbReference>
<feature type="region of interest" description="Disordered" evidence="1">
    <location>
        <begin position="485"/>
        <end position="508"/>
    </location>
</feature>
<gene>
    <name evidence="4" type="ORF">CTAYLR_005576</name>
</gene>
<organism evidence="4 5">
    <name type="scientific">Chrysophaeum taylorii</name>
    <dbReference type="NCBI Taxonomy" id="2483200"/>
    <lineage>
        <taxon>Eukaryota</taxon>
        <taxon>Sar</taxon>
        <taxon>Stramenopiles</taxon>
        <taxon>Ochrophyta</taxon>
        <taxon>Pelagophyceae</taxon>
        <taxon>Pelagomonadales</taxon>
        <taxon>Pelagomonadaceae</taxon>
        <taxon>Chrysophaeum</taxon>
    </lineage>
</organism>
<dbReference type="InterPro" id="IPR016181">
    <property type="entry name" value="Acyl_CoA_acyltransferase"/>
</dbReference>
<dbReference type="InterPro" id="IPR000182">
    <property type="entry name" value="GNAT_dom"/>
</dbReference>
<dbReference type="EMBL" id="JAQMWT010000695">
    <property type="protein sequence ID" value="KAJ8598098.1"/>
    <property type="molecule type" value="Genomic_DNA"/>
</dbReference>
<evidence type="ECO:0000259" key="3">
    <source>
        <dbReference type="PROSITE" id="PS51186"/>
    </source>
</evidence>
<name>A0AAD7U4V0_9STRA</name>
<keyword evidence="2" id="KW-1133">Transmembrane helix</keyword>
<feature type="transmembrane region" description="Helical" evidence="2">
    <location>
        <begin position="383"/>
        <end position="403"/>
    </location>
</feature>
<evidence type="ECO:0000256" key="2">
    <source>
        <dbReference type="SAM" id="Phobius"/>
    </source>
</evidence>
<dbReference type="SUPFAM" id="SSF55729">
    <property type="entry name" value="Acyl-CoA N-acyltransferases (Nat)"/>
    <property type="match status" value="1"/>
</dbReference>